<dbReference type="Proteomes" id="UP000238801">
    <property type="component" value="Unassembled WGS sequence"/>
</dbReference>
<name>A0A2T0X6D0_9RHOB</name>
<accession>A0A2T0X6D0</accession>
<dbReference type="AlphaFoldDB" id="A0A2T0X6D0"/>
<reference evidence="2 3" key="1">
    <citation type="submission" date="2018-03" db="EMBL/GenBank/DDBJ databases">
        <title>Genomic Encyclopedia of Archaeal and Bacterial Type Strains, Phase II (KMG-II): from individual species to whole genera.</title>
        <authorList>
            <person name="Goeker M."/>
        </authorList>
    </citation>
    <scope>NUCLEOTIDE SEQUENCE [LARGE SCALE GENOMIC DNA]</scope>
    <source>
        <strain evidence="2 3">DSM 29318</strain>
    </source>
</reference>
<comment type="caution">
    <text evidence="2">The sequence shown here is derived from an EMBL/GenBank/DDBJ whole genome shotgun (WGS) entry which is preliminary data.</text>
</comment>
<keyword evidence="3" id="KW-1185">Reference proteome</keyword>
<evidence type="ECO:0000313" key="2">
    <source>
        <dbReference type="EMBL" id="PRY94511.1"/>
    </source>
</evidence>
<protein>
    <submittedName>
        <fullName evidence="2">Uncharacterized protein</fullName>
    </submittedName>
</protein>
<evidence type="ECO:0000256" key="1">
    <source>
        <dbReference type="SAM" id="SignalP"/>
    </source>
</evidence>
<proteinExistence type="predicted"/>
<evidence type="ECO:0000313" key="3">
    <source>
        <dbReference type="Proteomes" id="UP000238801"/>
    </source>
</evidence>
<feature type="chain" id="PRO_5015505221" evidence="1">
    <location>
        <begin position="20"/>
        <end position="277"/>
    </location>
</feature>
<gene>
    <name evidence="2" type="ORF">BCF33_0102</name>
</gene>
<organism evidence="2 3">
    <name type="scientific">Hasllibacter halocynthiae</name>
    <dbReference type="NCBI Taxonomy" id="595589"/>
    <lineage>
        <taxon>Bacteria</taxon>
        <taxon>Pseudomonadati</taxon>
        <taxon>Pseudomonadota</taxon>
        <taxon>Alphaproteobacteria</taxon>
        <taxon>Rhodobacterales</taxon>
        <taxon>Roseobacteraceae</taxon>
        <taxon>Hasllibacter</taxon>
    </lineage>
</organism>
<keyword evidence="1" id="KW-0732">Signal</keyword>
<feature type="signal peptide" evidence="1">
    <location>
        <begin position="1"/>
        <end position="19"/>
    </location>
</feature>
<sequence>MGWKMILAVAALWAGGLSALPVAAQGLRLAGPPAELPPSSFEGRQYIDSRGCIYVRAGFEGAESWVPRVGRDRRQLCGARPTVSDAGMQAVAPGAGLPAAGPLPDPAALSGGCLGPAGAHAPTRGCGAVDGAAALPAAQYDAVSDDIPVGDERLASDGAIRRVLAGTVIADTSRGPIRVRIGAERALAGAQPVVVPGGLVVPRIVARPEAVAPVAIPPGYRAVAFDDGRLNPDRGPRSIAGSFAAQLTWTNTTPRRLRSPLRSEQLTPAYRRVLAGH</sequence>
<dbReference type="EMBL" id="PVTT01000001">
    <property type="protein sequence ID" value="PRY94511.1"/>
    <property type="molecule type" value="Genomic_DNA"/>
</dbReference>